<accession>A0A0R3TQH8</accession>
<dbReference type="AlphaFoldDB" id="A0A0R3TQH8"/>
<evidence type="ECO:0000313" key="3">
    <source>
        <dbReference type="WBParaSite" id="HNAJ_0000980101-mRNA-1"/>
    </source>
</evidence>
<reference evidence="1 2" key="2">
    <citation type="submission" date="2018-11" db="EMBL/GenBank/DDBJ databases">
        <authorList>
            <consortium name="Pathogen Informatics"/>
        </authorList>
    </citation>
    <scope>NUCLEOTIDE SEQUENCE [LARGE SCALE GENOMIC DNA]</scope>
</reference>
<sequence>MIPNRILYRTVDAVAAVTAAHVTVPTPARITQTVLVMIPALVNTISTPAPVVVVAVARLRHLTPLVPTQATVRLKAEGT</sequence>
<keyword evidence="2" id="KW-1185">Reference proteome</keyword>
<evidence type="ECO:0000313" key="1">
    <source>
        <dbReference type="EMBL" id="VDO06468.1"/>
    </source>
</evidence>
<evidence type="ECO:0000313" key="2">
    <source>
        <dbReference type="Proteomes" id="UP000278807"/>
    </source>
</evidence>
<gene>
    <name evidence="1" type="ORF">HNAJ_LOCUS9796</name>
</gene>
<dbReference type="WBParaSite" id="HNAJ_0000980101-mRNA-1">
    <property type="protein sequence ID" value="HNAJ_0000980101-mRNA-1"/>
    <property type="gene ID" value="HNAJ_0000980101"/>
</dbReference>
<name>A0A0R3TQH8_RODNA</name>
<dbReference type="EMBL" id="UZAE01012752">
    <property type="protein sequence ID" value="VDO06468.1"/>
    <property type="molecule type" value="Genomic_DNA"/>
</dbReference>
<reference evidence="3" key="1">
    <citation type="submission" date="2017-02" db="UniProtKB">
        <authorList>
            <consortium name="WormBaseParasite"/>
        </authorList>
    </citation>
    <scope>IDENTIFICATION</scope>
</reference>
<protein>
    <submittedName>
        <fullName evidence="3">Secreted protein</fullName>
    </submittedName>
</protein>
<dbReference type="Proteomes" id="UP000278807">
    <property type="component" value="Unassembled WGS sequence"/>
</dbReference>
<organism evidence="3">
    <name type="scientific">Rodentolepis nana</name>
    <name type="common">Dwarf tapeworm</name>
    <name type="synonym">Hymenolepis nana</name>
    <dbReference type="NCBI Taxonomy" id="102285"/>
    <lineage>
        <taxon>Eukaryota</taxon>
        <taxon>Metazoa</taxon>
        <taxon>Spiralia</taxon>
        <taxon>Lophotrochozoa</taxon>
        <taxon>Platyhelminthes</taxon>
        <taxon>Cestoda</taxon>
        <taxon>Eucestoda</taxon>
        <taxon>Cyclophyllidea</taxon>
        <taxon>Hymenolepididae</taxon>
        <taxon>Rodentolepis</taxon>
    </lineage>
</organism>
<proteinExistence type="predicted"/>